<dbReference type="Gene3D" id="3.30.470.20">
    <property type="entry name" value="ATP-grasp fold, B domain"/>
    <property type="match status" value="1"/>
</dbReference>
<dbReference type="Gene3D" id="3.40.50.20">
    <property type="match status" value="1"/>
</dbReference>
<dbReference type="AlphaFoldDB" id="A0A1Y4Q4F7"/>
<dbReference type="GO" id="GO:0046872">
    <property type="term" value="F:metal ion binding"/>
    <property type="evidence" value="ECO:0007669"/>
    <property type="project" value="InterPro"/>
</dbReference>
<dbReference type="PANTHER" id="PTHR43585:SF2">
    <property type="entry name" value="ATP-GRASP ENZYME FSQD"/>
    <property type="match status" value="1"/>
</dbReference>
<comment type="caution">
    <text evidence="6">The sequence shown here is derived from an EMBL/GenBank/DDBJ whole genome shotgun (WGS) entry which is preliminary data.</text>
</comment>
<name>A0A1Y4Q4F7_9FIRM</name>
<evidence type="ECO:0000256" key="3">
    <source>
        <dbReference type="ARBA" id="ARBA00022840"/>
    </source>
</evidence>
<evidence type="ECO:0000313" key="7">
    <source>
        <dbReference type="Proteomes" id="UP000196258"/>
    </source>
</evidence>
<dbReference type="SUPFAM" id="SSF56059">
    <property type="entry name" value="Glutathione synthetase ATP-binding domain-like"/>
    <property type="match status" value="1"/>
</dbReference>
<dbReference type="Proteomes" id="UP000196258">
    <property type="component" value="Unassembled WGS sequence"/>
</dbReference>
<dbReference type="Gene3D" id="3.30.1490.20">
    <property type="entry name" value="ATP-grasp fold, A domain"/>
    <property type="match status" value="1"/>
</dbReference>
<organism evidence="6 7">
    <name type="scientific">Thomasclavelia spiroformis</name>
    <dbReference type="NCBI Taxonomy" id="29348"/>
    <lineage>
        <taxon>Bacteria</taxon>
        <taxon>Bacillati</taxon>
        <taxon>Bacillota</taxon>
        <taxon>Erysipelotrichia</taxon>
        <taxon>Erysipelotrichales</taxon>
        <taxon>Coprobacillaceae</taxon>
        <taxon>Thomasclavelia</taxon>
    </lineage>
</organism>
<evidence type="ECO:0000256" key="1">
    <source>
        <dbReference type="ARBA" id="ARBA00022598"/>
    </source>
</evidence>
<keyword evidence="1" id="KW-0436">Ligase</keyword>
<gene>
    <name evidence="6" type="ORF">B5E91_04125</name>
</gene>
<evidence type="ECO:0000313" key="6">
    <source>
        <dbReference type="EMBL" id="OUQ06004.1"/>
    </source>
</evidence>
<dbReference type="InterPro" id="IPR011761">
    <property type="entry name" value="ATP-grasp"/>
</dbReference>
<keyword evidence="2 4" id="KW-0547">Nucleotide-binding</keyword>
<reference evidence="7" key="1">
    <citation type="submission" date="2017-04" db="EMBL/GenBank/DDBJ databases">
        <title>Function of individual gut microbiota members based on whole genome sequencing of pure cultures obtained from chicken caecum.</title>
        <authorList>
            <person name="Medvecky M."/>
            <person name="Cejkova D."/>
            <person name="Polansky O."/>
            <person name="Karasova D."/>
            <person name="Kubasova T."/>
            <person name="Cizek A."/>
            <person name="Rychlik I."/>
        </authorList>
    </citation>
    <scope>NUCLEOTIDE SEQUENCE [LARGE SCALE GENOMIC DNA]</scope>
    <source>
        <strain evidence="7">An149</strain>
    </source>
</reference>
<protein>
    <submittedName>
        <fullName evidence="6">Carbamoylphosphate synthase large subunit</fullName>
    </submittedName>
</protein>
<accession>A0A1Y4Q4F7</accession>
<feature type="domain" description="ATP-grasp" evidence="5">
    <location>
        <begin position="118"/>
        <end position="315"/>
    </location>
</feature>
<dbReference type="PANTHER" id="PTHR43585">
    <property type="entry name" value="FUMIPYRROLE BIOSYNTHESIS PROTEIN C"/>
    <property type="match status" value="1"/>
</dbReference>
<proteinExistence type="predicted"/>
<sequence>MNFIFISPMFPKSYWHFCDRMKNHGVNVLAIGDMPNELISNELKNSVTEYCYVNNMENYENVYRCVAYLISKYGRIDWIESNNEYWLELDARLRTDFNINTGMKEDVIKIFKTKSGMKDYYKKAGVKTARYHLVDTLENGKKFIDEVGYPVVVKPDNGVGAAATYKICNDKELEEFYKIEHITQYIMEEFVNGLIISYDGIANSKHEVIFETSHVFPNSIMDVVNENSDMHYYSLRNIPDKLAELGRSVVKEFPVNRRFFHCEFFKLLEDRPGLGKKGDFIGLEVNMRPPGGYTPDMMNFANDIDVYNIYSDMVVNDYSNYYTRRPYYCVYCGRRDGKEYCLNNEEIVSRYKNNLVMNERMPDILSGAMGNYTYTARFETMDEVNSFINAVLQEVNYES</sequence>
<dbReference type="InterPro" id="IPR052032">
    <property type="entry name" value="ATP-dep_AA_Ligase"/>
</dbReference>
<dbReference type="GO" id="GO:0016874">
    <property type="term" value="F:ligase activity"/>
    <property type="evidence" value="ECO:0007669"/>
    <property type="project" value="UniProtKB-KW"/>
</dbReference>
<evidence type="ECO:0000256" key="4">
    <source>
        <dbReference type="PROSITE-ProRule" id="PRU00409"/>
    </source>
</evidence>
<evidence type="ECO:0000256" key="2">
    <source>
        <dbReference type="ARBA" id="ARBA00022741"/>
    </source>
</evidence>
<dbReference type="InterPro" id="IPR013815">
    <property type="entry name" value="ATP_grasp_subdomain_1"/>
</dbReference>
<dbReference type="RefSeq" id="WP_087255317.1">
    <property type="nucleotide sequence ID" value="NZ_CALURN010000021.1"/>
</dbReference>
<dbReference type="EMBL" id="NFLB01000003">
    <property type="protein sequence ID" value="OUQ06004.1"/>
    <property type="molecule type" value="Genomic_DNA"/>
</dbReference>
<keyword evidence="3 4" id="KW-0067">ATP-binding</keyword>
<dbReference type="PROSITE" id="PS50975">
    <property type="entry name" value="ATP_GRASP"/>
    <property type="match status" value="1"/>
</dbReference>
<dbReference type="GO" id="GO:0005524">
    <property type="term" value="F:ATP binding"/>
    <property type="evidence" value="ECO:0007669"/>
    <property type="project" value="UniProtKB-UniRule"/>
</dbReference>
<evidence type="ECO:0000259" key="5">
    <source>
        <dbReference type="PROSITE" id="PS50975"/>
    </source>
</evidence>